<organism evidence="2 3">
    <name type="scientific">Luteolibacter soli</name>
    <dbReference type="NCBI Taxonomy" id="3135280"/>
    <lineage>
        <taxon>Bacteria</taxon>
        <taxon>Pseudomonadati</taxon>
        <taxon>Verrucomicrobiota</taxon>
        <taxon>Verrucomicrobiia</taxon>
        <taxon>Verrucomicrobiales</taxon>
        <taxon>Verrucomicrobiaceae</taxon>
        <taxon>Luteolibacter</taxon>
    </lineage>
</organism>
<reference evidence="2 3" key="1">
    <citation type="submission" date="2024-04" db="EMBL/GenBank/DDBJ databases">
        <title>Luteolibacter sp. isolated from soil.</title>
        <authorList>
            <person name="An J."/>
        </authorList>
    </citation>
    <scope>NUCLEOTIDE SEQUENCE [LARGE SCALE GENOMIC DNA]</scope>
    <source>
        <strain evidence="2 3">Y139</strain>
    </source>
</reference>
<feature type="chain" id="PRO_5045926153" evidence="1">
    <location>
        <begin position="28"/>
        <end position="440"/>
    </location>
</feature>
<sequence>MNRRHFLQSSAAALGAGMFSPLSSLLAATTPVVPGRTKYLFVVESNGLPGRQIHPSGVPFIPLGKRETFREYKIKGLPMALEPIGDYMDKMCIVQGITGRVCGGGHSNDHGTLGSYNARDGRLIAGPTIDYLLGAQNRERIFENVVLGINGNNKDVVFNLSAEGADRPIATICNPVTAYNRLFGALGNPDEIARDRALIEYLKGDIDRSQQELGTSKPDWKLQKYREAFEAIDKRNSRIGGLKLDHIPKLTDKYRSEDHVQMLDAHFEIASAALSGNLTDSATIAVGVGFEHFIINMESLEGVHTPRHGLGHANMKGRDSLVPQESHEEAARVRRYLFKLIARTLGEVDNLVVVYTSDAAEKHHSNGEEWPHVIVGNQPNLRLDGRYLYYPEDGKDGQRTLNALHNTLLRAGGIEMDSFGQLVKTVPMAAQVGTLPELLA</sequence>
<dbReference type="RefSeq" id="WP_341404765.1">
    <property type="nucleotide sequence ID" value="NZ_JBBUKT010000004.1"/>
</dbReference>
<proteinExistence type="predicted"/>
<keyword evidence="3" id="KW-1185">Reference proteome</keyword>
<keyword evidence="1" id="KW-0732">Signal</keyword>
<evidence type="ECO:0000256" key="1">
    <source>
        <dbReference type="SAM" id="SignalP"/>
    </source>
</evidence>
<dbReference type="Pfam" id="PF07586">
    <property type="entry name" value="HXXSHH"/>
    <property type="match status" value="1"/>
</dbReference>
<protein>
    <submittedName>
        <fullName evidence="2">DUF1552 domain-containing protein</fullName>
    </submittedName>
</protein>
<dbReference type="EMBL" id="JBBUKT010000004">
    <property type="protein sequence ID" value="MEK7951162.1"/>
    <property type="molecule type" value="Genomic_DNA"/>
</dbReference>
<feature type="signal peptide" evidence="1">
    <location>
        <begin position="1"/>
        <end position="27"/>
    </location>
</feature>
<dbReference type="InterPro" id="IPR011447">
    <property type="entry name" value="DUF1552"/>
</dbReference>
<gene>
    <name evidence="2" type="ORF">WKV53_11665</name>
</gene>
<evidence type="ECO:0000313" key="3">
    <source>
        <dbReference type="Proteomes" id="UP001371305"/>
    </source>
</evidence>
<dbReference type="Proteomes" id="UP001371305">
    <property type="component" value="Unassembled WGS sequence"/>
</dbReference>
<comment type="caution">
    <text evidence="2">The sequence shown here is derived from an EMBL/GenBank/DDBJ whole genome shotgun (WGS) entry which is preliminary data.</text>
</comment>
<accession>A0ABU9ATS7</accession>
<name>A0ABU9ATS7_9BACT</name>
<evidence type="ECO:0000313" key="2">
    <source>
        <dbReference type="EMBL" id="MEK7951162.1"/>
    </source>
</evidence>